<dbReference type="PROSITE" id="PS00678">
    <property type="entry name" value="WD_REPEATS_1"/>
    <property type="match status" value="10"/>
</dbReference>
<dbReference type="InterPro" id="IPR049052">
    <property type="entry name" value="nSTAND1"/>
</dbReference>
<reference evidence="6" key="1">
    <citation type="submission" date="2020-11" db="EMBL/GenBank/DDBJ databases">
        <title>Whole-genome analyses of Nonomuraea sp. K274.</title>
        <authorList>
            <person name="Veyisoglu A."/>
        </authorList>
    </citation>
    <scope>NUCLEOTIDE SEQUENCE</scope>
    <source>
        <strain evidence="6">K274</strain>
    </source>
</reference>
<feature type="repeat" description="WD" evidence="3">
    <location>
        <begin position="1204"/>
        <end position="1245"/>
    </location>
</feature>
<dbReference type="InterPro" id="IPR036322">
    <property type="entry name" value="WD40_repeat_dom_sf"/>
</dbReference>
<name>A0A931F221_9ACTN</name>
<feature type="domain" description="Novel STAND NTPase 1" evidence="5">
    <location>
        <begin position="85"/>
        <end position="489"/>
    </location>
</feature>
<evidence type="ECO:0000256" key="1">
    <source>
        <dbReference type="ARBA" id="ARBA00022574"/>
    </source>
</evidence>
<dbReference type="Pfam" id="PF20703">
    <property type="entry name" value="nSTAND1"/>
    <property type="match status" value="1"/>
</dbReference>
<feature type="repeat" description="WD" evidence="3">
    <location>
        <begin position="977"/>
        <end position="1018"/>
    </location>
</feature>
<dbReference type="PANTHER" id="PTHR19848">
    <property type="entry name" value="WD40 REPEAT PROTEIN"/>
    <property type="match status" value="1"/>
</dbReference>
<comment type="caution">
    <text evidence="6">The sequence shown here is derived from an EMBL/GenBank/DDBJ whole genome shotgun (WGS) entry which is preliminary data.</text>
</comment>
<feature type="repeat" description="WD" evidence="3">
    <location>
        <begin position="853"/>
        <end position="887"/>
    </location>
</feature>
<dbReference type="InterPro" id="IPR015943">
    <property type="entry name" value="WD40/YVTN_repeat-like_dom_sf"/>
</dbReference>
<dbReference type="InterPro" id="IPR001680">
    <property type="entry name" value="WD40_rpt"/>
</dbReference>
<feature type="compositionally biased region" description="Basic and acidic residues" evidence="4">
    <location>
        <begin position="17"/>
        <end position="44"/>
    </location>
</feature>
<evidence type="ECO:0000256" key="4">
    <source>
        <dbReference type="SAM" id="MobiDB-lite"/>
    </source>
</evidence>
<evidence type="ECO:0000313" key="6">
    <source>
        <dbReference type="EMBL" id="MBF8190207.1"/>
    </source>
</evidence>
<accession>A0A931F221</accession>
<organism evidence="6 7">
    <name type="scientific">Nonomuraea cypriaca</name>
    <dbReference type="NCBI Taxonomy" id="1187855"/>
    <lineage>
        <taxon>Bacteria</taxon>
        <taxon>Bacillati</taxon>
        <taxon>Actinomycetota</taxon>
        <taxon>Actinomycetes</taxon>
        <taxon>Streptosporangiales</taxon>
        <taxon>Streptosporangiaceae</taxon>
        <taxon>Nonomuraea</taxon>
    </lineage>
</organism>
<feature type="repeat" description="WD" evidence="3">
    <location>
        <begin position="767"/>
        <end position="808"/>
    </location>
</feature>
<feature type="repeat" description="WD" evidence="3">
    <location>
        <begin position="630"/>
        <end position="664"/>
    </location>
</feature>
<dbReference type="PRINTS" id="PR00320">
    <property type="entry name" value="GPROTEINBRPT"/>
</dbReference>
<feature type="repeat" description="WD" evidence="3">
    <location>
        <begin position="936"/>
        <end position="968"/>
    </location>
</feature>
<gene>
    <name evidence="6" type="ORF">ITP53_31675</name>
</gene>
<sequence>MSATPGHPGQDEPGVPRPEDPGVPRPDEPGVLRPDEQADPRIRQEATASGQAHVTQVARDQHQHYYDRTRSTLRTTSGTVAEECPYPGLAAFGREQARWFFGRDKPVADLIGALDRRARTGGLQMVIAPSGAGKSSLIHAGLLPALDGGALPGSAHWPHIVCTPTATPLTTLTSRLARAVAILTGADPAPELIADPGRVPALLGAGQRVLIVVDQFEELFTMGAGPAERSAFIDLLAGLAAPCADGGPAAHVVIGLRADFYAACTHYRRLHSALRDNPLVVAAMTEQELRETIRYPAADVGLDLEEGIIELLLRDLGATGAADTADTGGYEAGRLPLLAHALRRSWHSRNGSTLTVGGYQATGGIQGAIAATAEEVYSSLDAAGQAVARLLFLRLVKIGDGTEDTRRRLLRTEAAGTGPDPGKAAAVMDAFTRERLLTQDHHTVEITHEALLHSWPRLRGWTSENRADRLTHQDLVESAGVWDRGGRQDLSLLFRGTRLEATRSWAAGAPDHDLTPAARAFLDASVHRQRRSQRRRTGVLAVLSVLTVLAVTAAVVAVQQQRKAVAQQVETGRQRDLAVYHRVLAEADRLRGTDVSMSAQLSLLAHRMRPGNETYTRLLTAGNTALSTPLAGHDDTVFAAAYAADGRTLATGGYDRTIRLWDMSGPRPVPLGKPLTGHASTVSSLAFSPDGRTLASVSRDQTVRLWDLSDPAAPAPLGKPLTGHDHVVYTVAFSPDGRTLASAGWDRTIRLWDVSDRARPRPLGRPLTGHADTIAAVAFSPDGRTLASASADRTVRLWNVARRTPLGTPLTGHRSYVMSVAFSPDGTTLAAAGDDRTIRLWDVPRRTPLGAPLTGHTNRINALAFGPDGRTLASGAADDTVRLWNLSDRARPVPLGVPLTGHTGAVNALAFSSDGRTLASGGGDRVLRVWQVHPLLTGHTGNVTSVAFSPDGRILASVGDDRTIRIWNGPEPLGEPLTGGRDGIYVVAFSPDGKTLAGAGGDGLVRLWDVSDPARPRLRGRALSGHTGVVYGLAFHPDGRRLASAADDNTIRLWDLSRRVPLGKPLRGHGNGIHSLAFSPDGRTLASAAGDQTLRLWKVSGRGGAAPLGRPLTGHIGLVLFVAYSPDGRTLASGSDDQTVRLWDVSDPARPAALGSPLTGHTGPVFSVAFSPDGRRLASGGGDHAVRLWDVSRPAEAAALGQPLAGHTGPVHDVRFSPHGAVLSSGGADQTVRLWTTDAKSAARRICTSTGDTLTRDAWLRYVGEDVPYAPPCRT</sequence>
<keyword evidence="1 3" id="KW-0853">WD repeat</keyword>
<dbReference type="PROSITE" id="PS50082">
    <property type="entry name" value="WD_REPEATS_2"/>
    <property type="match status" value="14"/>
</dbReference>
<dbReference type="SUPFAM" id="SSF52540">
    <property type="entry name" value="P-loop containing nucleoside triphosphate hydrolases"/>
    <property type="match status" value="1"/>
</dbReference>
<dbReference type="CDD" id="cd00200">
    <property type="entry name" value="WD40"/>
    <property type="match status" value="2"/>
</dbReference>
<feature type="repeat" description="WD" evidence="3">
    <location>
        <begin position="899"/>
        <end position="932"/>
    </location>
</feature>
<feature type="repeat" description="WD" evidence="3">
    <location>
        <begin position="1158"/>
        <end position="1199"/>
    </location>
</feature>
<evidence type="ECO:0000259" key="5">
    <source>
        <dbReference type="Pfam" id="PF20703"/>
    </source>
</evidence>
<dbReference type="Gene3D" id="2.130.10.10">
    <property type="entry name" value="YVTN repeat-like/Quinoprotein amine dehydrogenase"/>
    <property type="match status" value="6"/>
</dbReference>
<feature type="repeat" description="WD" evidence="3">
    <location>
        <begin position="675"/>
        <end position="709"/>
    </location>
</feature>
<dbReference type="SUPFAM" id="SSF50978">
    <property type="entry name" value="WD40 repeat-like"/>
    <property type="match status" value="2"/>
</dbReference>
<dbReference type="Pfam" id="PF00400">
    <property type="entry name" value="WD40"/>
    <property type="match status" value="14"/>
</dbReference>
<dbReference type="EMBL" id="JADOGI010000114">
    <property type="protein sequence ID" value="MBF8190207.1"/>
    <property type="molecule type" value="Genomic_DNA"/>
</dbReference>
<feature type="repeat" description="WD" evidence="3">
    <location>
        <begin position="1112"/>
        <end position="1153"/>
    </location>
</feature>
<dbReference type="PANTHER" id="PTHR19848:SF8">
    <property type="entry name" value="F-BOX AND WD REPEAT DOMAIN CONTAINING 7"/>
    <property type="match status" value="1"/>
</dbReference>
<feature type="repeat" description="WD" evidence="3">
    <location>
        <begin position="810"/>
        <end position="843"/>
    </location>
</feature>
<dbReference type="RefSeq" id="WP_195899133.1">
    <property type="nucleotide sequence ID" value="NZ_JADOGI010000114.1"/>
</dbReference>
<dbReference type="Proteomes" id="UP000605361">
    <property type="component" value="Unassembled WGS sequence"/>
</dbReference>
<keyword evidence="7" id="KW-1185">Reference proteome</keyword>
<dbReference type="PROSITE" id="PS50294">
    <property type="entry name" value="WD_REPEATS_REGION"/>
    <property type="match status" value="14"/>
</dbReference>
<proteinExistence type="predicted"/>
<dbReference type="SMART" id="SM00320">
    <property type="entry name" value="WD40"/>
    <property type="match status" value="14"/>
</dbReference>
<dbReference type="InterPro" id="IPR020472">
    <property type="entry name" value="WD40_PAC1"/>
</dbReference>
<dbReference type="InterPro" id="IPR019775">
    <property type="entry name" value="WD40_repeat_CS"/>
</dbReference>
<feature type="repeat" description="WD" evidence="3">
    <location>
        <begin position="721"/>
        <end position="762"/>
    </location>
</feature>
<feature type="repeat" description="WD" evidence="3">
    <location>
        <begin position="1066"/>
        <end position="1100"/>
    </location>
</feature>
<feature type="region of interest" description="Disordered" evidence="4">
    <location>
        <begin position="1"/>
        <end position="59"/>
    </location>
</feature>
<keyword evidence="2" id="KW-0677">Repeat</keyword>
<dbReference type="InterPro" id="IPR027417">
    <property type="entry name" value="P-loop_NTPase"/>
</dbReference>
<evidence type="ECO:0000256" key="2">
    <source>
        <dbReference type="ARBA" id="ARBA00022737"/>
    </source>
</evidence>
<dbReference type="AlphaFoldDB" id="A0A931F221"/>
<protein>
    <recommendedName>
        <fullName evidence="5">Novel STAND NTPase 1 domain-containing protein</fullName>
    </recommendedName>
</protein>
<feature type="repeat" description="WD" evidence="3">
    <location>
        <begin position="1023"/>
        <end position="1057"/>
    </location>
</feature>
<evidence type="ECO:0000313" key="7">
    <source>
        <dbReference type="Proteomes" id="UP000605361"/>
    </source>
</evidence>
<evidence type="ECO:0000256" key="3">
    <source>
        <dbReference type="PROSITE-ProRule" id="PRU00221"/>
    </source>
</evidence>